<dbReference type="Pfam" id="PF00275">
    <property type="entry name" value="EPSP_synthase"/>
    <property type="match status" value="1"/>
</dbReference>
<dbReference type="InterPro" id="IPR023193">
    <property type="entry name" value="EPSP_synthase_CS"/>
</dbReference>
<evidence type="ECO:0000313" key="9">
    <source>
        <dbReference type="EMBL" id="KKO03545.1"/>
    </source>
</evidence>
<dbReference type="EMBL" id="LAZR01000026">
    <property type="protein sequence ID" value="KKO03545.1"/>
    <property type="molecule type" value="Genomic_DNA"/>
</dbReference>
<comment type="catalytic activity">
    <reaction evidence="7">
        <text>3-phosphoshikimate + phosphoenolpyruvate = 5-O-(1-carboxyvinyl)-3-phosphoshikimate + phosphate</text>
        <dbReference type="Rhea" id="RHEA:21256"/>
        <dbReference type="ChEBI" id="CHEBI:43474"/>
        <dbReference type="ChEBI" id="CHEBI:57701"/>
        <dbReference type="ChEBI" id="CHEBI:58702"/>
        <dbReference type="ChEBI" id="CHEBI:145989"/>
        <dbReference type="EC" id="2.5.1.19"/>
    </reaction>
    <physiologicalReaction direction="left-to-right" evidence="7">
        <dbReference type="Rhea" id="RHEA:21257"/>
    </physiologicalReaction>
</comment>
<evidence type="ECO:0000256" key="3">
    <source>
        <dbReference type="ARBA" id="ARBA00012450"/>
    </source>
</evidence>
<comment type="similarity">
    <text evidence="2">Belongs to the EPSP synthase family.</text>
</comment>
<dbReference type="EC" id="2.5.1.19" evidence="3"/>
<keyword evidence="4" id="KW-0028">Amino-acid biosynthesis</keyword>
<reference evidence="9" key="1">
    <citation type="journal article" date="2015" name="Nature">
        <title>Complex archaea that bridge the gap between prokaryotes and eukaryotes.</title>
        <authorList>
            <person name="Spang A."/>
            <person name="Saw J.H."/>
            <person name="Jorgensen S.L."/>
            <person name="Zaremba-Niedzwiedzka K."/>
            <person name="Martijn J."/>
            <person name="Lind A.E."/>
            <person name="van Eijk R."/>
            <person name="Schleper C."/>
            <person name="Guy L."/>
            <person name="Ettema T.J."/>
        </authorList>
    </citation>
    <scope>NUCLEOTIDE SEQUENCE</scope>
</reference>
<dbReference type="InterPro" id="IPR036968">
    <property type="entry name" value="Enolpyruvate_Tfrase_sf"/>
</dbReference>
<comment type="pathway">
    <text evidence="1">Metabolic intermediate biosynthesis; chorismate biosynthesis; chorismate from D-erythrose 4-phosphate and phosphoenolpyruvate: step 6/7.</text>
</comment>
<keyword evidence="6" id="KW-0057">Aromatic amino acid biosynthesis</keyword>
<dbReference type="Gene3D" id="3.65.10.10">
    <property type="entry name" value="Enolpyruvate transferase domain"/>
    <property type="match status" value="2"/>
</dbReference>
<proteinExistence type="inferred from homology"/>
<evidence type="ECO:0000256" key="5">
    <source>
        <dbReference type="ARBA" id="ARBA00022679"/>
    </source>
</evidence>
<evidence type="ECO:0000256" key="2">
    <source>
        <dbReference type="ARBA" id="ARBA00009948"/>
    </source>
</evidence>
<evidence type="ECO:0000256" key="4">
    <source>
        <dbReference type="ARBA" id="ARBA00022605"/>
    </source>
</evidence>
<dbReference type="GO" id="GO:0008652">
    <property type="term" value="P:amino acid biosynthetic process"/>
    <property type="evidence" value="ECO:0007669"/>
    <property type="project" value="UniProtKB-KW"/>
</dbReference>
<dbReference type="GO" id="GO:0003866">
    <property type="term" value="F:3-phosphoshikimate 1-carboxyvinyltransferase activity"/>
    <property type="evidence" value="ECO:0007669"/>
    <property type="project" value="UniProtKB-EC"/>
</dbReference>
<dbReference type="NCBIfam" id="TIGR01356">
    <property type="entry name" value="aroA"/>
    <property type="match status" value="1"/>
</dbReference>
<protein>
    <recommendedName>
        <fullName evidence="3">3-phosphoshikimate 1-carboxyvinyltransferase</fullName>
        <ecNumber evidence="3">2.5.1.19</ecNumber>
    </recommendedName>
</protein>
<gene>
    <name evidence="9" type="ORF">LCGC14_0094700</name>
</gene>
<dbReference type="UniPathway" id="UPA00053">
    <property type="reaction ID" value="UER00089"/>
</dbReference>
<dbReference type="InterPro" id="IPR001986">
    <property type="entry name" value="Enolpyruvate_Tfrase_dom"/>
</dbReference>
<dbReference type="GO" id="GO:0009423">
    <property type="term" value="P:chorismate biosynthetic process"/>
    <property type="evidence" value="ECO:0007669"/>
    <property type="project" value="UniProtKB-UniPathway"/>
</dbReference>
<accession>A0A0F9VHK0</accession>
<dbReference type="SUPFAM" id="SSF55205">
    <property type="entry name" value="EPT/RTPC-like"/>
    <property type="match status" value="1"/>
</dbReference>
<sequence length="426" mass="45998">MDLSVGSSQRLRGEVSIPPSKSHSFRALLMAGLADGVSHITSPAVSNDWMRGIEALEMFGAEVHPKADDVWEVTGTGGAPRTPDDVVNCGNSGIILRFFAALAACCDGYTVLSGDESLRHIRLCQPLIDALHGLGAWAVATKGDGHAPLVVRGPLKGGKTEIDGIDSQPVSALLIASSLAEAPSEIVVRRPGEKPWVAMTLHWLERCGVEFSNENFERYRIRGHAKWPGFDVTIPLDWSAALYPIVAAVISPNSEVHVPGLDFNDCQGDKEVVNVLRSMGAEIEITDRGVTARGSKLTGTTIDCNDFIDQFMLLAVVGAYAEGETTLTNAEVARHKECDRITAMHDALKAMGCDIEERPDGLVIRHSQLKGAEFDSQNDHRLVMTLAVAGLGAEGATEIANIDCIRKTFPHFVEQMRHVGCDMQKQ</sequence>
<dbReference type="AlphaFoldDB" id="A0A0F9VHK0"/>
<dbReference type="InterPro" id="IPR013792">
    <property type="entry name" value="RNA3'P_cycl/enolpyr_Trfase_a/b"/>
</dbReference>
<feature type="domain" description="Enolpyruvate transferase" evidence="8">
    <location>
        <begin position="8"/>
        <end position="416"/>
    </location>
</feature>
<dbReference type="GO" id="GO:0009073">
    <property type="term" value="P:aromatic amino acid family biosynthetic process"/>
    <property type="evidence" value="ECO:0007669"/>
    <property type="project" value="UniProtKB-KW"/>
</dbReference>
<keyword evidence="5" id="KW-0808">Transferase</keyword>
<dbReference type="PANTHER" id="PTHR21090">
    <property type="entry name" value="AROM/DEHYDROQUINATE SYNTHASE"/>
    <property type="match status" value="1"/>
</dbReference>
<organism evidence="9">
    <name type="scientific">marine sediment metagenome</name>
    <dbReference type="NCBI Taxonomy" id="412755"/>
    <lineage>
        <taxon>unclassified sequences</taxon>
        <taxon>metagenomes</taxon>
        <taxon>ecological metagenomes</taxon>
    </lineage>
</organism>
<dbReference type="InterPro" id="IPR006264">
    <property type="entry name" value="EPSP_synthase"/>
</dbReference>
<dbReference type="CDD" id="cd01556">
    <property type="entry name" value="EPSP_synthase"/>
    <property type="match status" value="1"/>
</dbReference>
<comment type="caution">
    <text evidence="9">The sequence shown here is derived from an EMBL/GenBank/DDBJ whole genome shotgun (WGS) entry which is preliminary data.</text>
</comment>
<dbReference type="PROSITE" id="PS00885">
    <property type="entry name" value="EPSP_SYNTHASE_2"/>
    <property type="match status" value="1"/>
</dbReference>
<evidence type="ECO:0000256" key="1">
    <source>
        <dbReference type="ARBA" id="ARBA00004811"/>
    </source>
</evidence>
<evidence type="ECO:0000256" key="6">
    <source>
        <dbReference type="ARBA" id="ARBA00023141"/>
    </source>
</evidence>
<evidence type="ECO:0000259" key="8">
    <source>
        <dbReference type="Pfam" id="PF00275"/>
    </source>
</evidence>
<evidence type="ECO:0000256" key="7">
    <source>
        <dbReference type="ARBA" id="ARBA00044633"/>
    </source>
</evidence>
<name>A0A0F9VHK0_9ZZZZ</name>
<dbReference type="HAMAP" id="MF_00210">
    <property type="entry name" value="EPSP_synth"/>
    <property type="match status" value="1"/>
</dbReference>
<dbReference type="PANTHER" id="PTHR21090:SF5">
    <property type="entry name" value="PENTAFUNCTIONAL AROM POLYPEPTIDE"/>
    <property type="match status" value="1"/>
</dbReference>
<dbReference type="PIRSF" id="PIRSF000505">
    <property type="entry name" value="EPSPS"/>
    <property type="match status" value="1"/>
</dbReference>